<dbReference type="AlphaFoldDB" id="E1I9M4"/>
<dbReference type="eggNOG" id="COG3291">
    <property type="taxonomic scope" value="Bacteria"/>
</dbReference>
<dbReference type="Gene3D" id="2.40.10.500">
    <property type="match status" value="1"/>
</dbReference>
<sequence length="306" mass="33251">MRVFQQTPPSEQAPLFARLRYRALYPGITLTYQDARGHLQSIYKITPGGDPSQIRWRYDGVGSVTIDPATGRLQLHPVGDTKQVLLTEHRPVAWQETPKGREQVGVRYQVSADGWVSFALDAYNPTLSLIIDPVLTYGSYVGGTDEEQGDAIAVDASGNIYVAFTTTSTDFPTVNPLYGPNTNICSSYWEWCQDIAVAKFSPDGQTLLAATYLAGSGLDMATDIAVGADGRVYVLGTTDSTDFPVVNAIQSTLQQDWPYDNDAVLAVLENDLSALDYATYLGGAGYDTGESLAVGCSSGCERYYLY</sequence>
<accession>E1I9M4</accession>
<dbReference type="PANTHER" id="PTHR35580">
    <property type="entry name" value="CELL SURFACE GLYCOPROTEIN (S-LAYER PROTEIN)-LIKE PROTEIN"/>
    <property type="match status" value="1"/>
</dbReference>
<gene>
    <name evidence="2" type="ORF">OSCT_0025</name>
</gene>
<dbReference type="HOGENOM" id="CLU_908639_0_0_0"/>
<dbReference type="OrthoDB" id="2957541at2"/>
<feature type="domain" description="DUF7948" evidence="1">
    <location>
        <begin position="11"/>
        <end position="134"/>
    </location>
</feature>
<dbReference type="InterPro" id="IPR052918">
    <property type="entry name" value="Motility_Chemotaxis_Reg"/>
</dbReference>
<name>E1I9M4_9CHLR</name>
<dbReference type="Pfam" id="PF25778">
    <property type="entry name" value="DUF7948"/>
    <property type="match status" value="1"/>
</dbReference>
<organism evidence="2 3">
    <name type="scientific">Oscillochloris trichoides DG-6</name>
    <dbReference type="NCBI Taxonomy" id="765420"/>
    <lineage>
        <taxon>Bacteria</taxon>
        <taxon>Bacillati</taxon>
        <taxon>Chloroflexota</taxon>
        <taxon>Chloroflexia</taxon>
        <taxon>Chloroflexales</taxon>
        <taxon>Chloroflexineae</taxon>
        <taxon>Oscillochloridaceae</taxon>
        <taxon>Oscillochloris</taxon>
    </lineage>
</organism>
<dbReference type="SUPFAM" id="SSF101898">
    <property type="entry name" value="NHL repeat"/>
    <property type="match status" value="1"/>
</dbReference>
<dbReference type="PANTHER" id="PTHR35580:SF1">
    <property type="entry name" value="PHYTASE-LIKE DOMAIN-CONTAINING PROTEIN"/>
    <property type="match status" value="1"/>
</dbReference>
<keyword evidence="3" id="KW-1185">Reference proteome</keyword>
<proteinExistence type="predicted"/>
<dbReference type="STRING" id="765420.OSCT_0025"/>
<evidence type="ECO:0000313" key="2">
    <source>
        <dbReference type="EMBL" id="EFO82102.1"/>
    </source>
</evidence>
<protein>
    <submittedName>
        <fullName evidence="2">Beta-propeller repeat-containing protein</fullName>
    </submittedName>
</protein>
<dbReference type="EMBL" id="ADVR01000001">
    <property type="protein sequence ID" value="EFO82102.1"/>
    <property type="molecule type" value="Genomic_DNA"/>
</dbReference>
<dbReference type="InterPro" id="IPR057708">
    <property type="entry name" value="DUF7948"/>
</dbReference>
<evidence type="ECO:0000313" key="3">
    <source>
        <dbReference type="Proteomes" id="UP000054010"/>
    </source>
</evidence>
<evidence type="ECO:0000259" key="1">
    <source>
        <dbReference type="Pfam" id="PF25778"/>
    </source>
</evidence>
<reference evidence="2 3" key="1">
    <citation type="journal article" date="2011" name="J. Bacteriol.">
        <title>Draft genome sequence of the anoxygenic filamentous phototrophic bacterium Oscillochloris trichoides subsp. DG-6.</title>
        <authorList>
            <person name="Kuznetsov B.B."/>
            <person name="Ivanovsky R.N."/>
            <person name="Keppen O.I."/>
            <person name="Sukhacheva M.V."/>
            <person name="Bumazhkin B.K."/>
            <person name="Patutina E.O."/>
            <person name="Beletsky A.V."/>
            <person name="Mardanov A.V."/>
            <person name="Baslerov R.V."/>
            <person name="Panteleeva A.N."/>
            <person name="Kolganova T.V."/>
            <person name="Ravin N.V."/>
            <person name="Skryabin K.G."/>
        </authorList>
    </citation>
    <scope>NUCLEOTIDE SEQUENCE [LARGE SCALE GENOMIC DNA]</scope>
    <source>
        <strain evidence="2 3">DG-6</strain>
    </source>
</reference>
<dbReference type="Proteomes" id="UP000054010">
    <property type="component" value="Unassembled WGS sequence"/>
</dbReference>
<comment type="caution">
    <text evidence="2">The sequence shown here is derived from an EMBL/GenBank/DDBJ whole genome shotgun (WGS) entry which is preliminary data.</text>
</comment>